<name>A0A379MZT1_9PROT</name>
<dbReference type="Gene3D" id="1.20.120.530">
    <property type="entry name" value="GntR ligand-binding domain-like"/>
    <property type="match status" value="1"/>
</dbReference>
<proteinExistence type="predicted"/>
<feature type="domain" description="HTH gntR-type" evidence="5">
    <location>
        <begin position="49"/>
        <end position="117"/>
    </location>
</feature>
<dbReference type="SUPFAM" id="SSF48008">
    <property type="entry name" value="GntR ligand-binding domain-like"/>
    <property type="match status" value="1"/>
</dbReference>
<accession>A0A379MZT1</accession>
<evidence type="ECO:0000256" key="3">
    <source>
        <dbReference type="ARBA" id="ARBA00023163"/>
    </source>
</evidence>
<dbReference type="InterPro" id="IPR008920">
    <property type="entry name" value="TF_FadR/GntR_C"/>
</dbReference>
<evidence type="ECO:0000313" key="6">
    <source>
        <dbReference type="EMBL" id="SUE40091.1"/>
    </source>
</evidence>
<dbReference type="GeneID" id="99632726"/>
<dbReference type="AlphaFoldDB" id="A0A379MZT1"/>
<evidence type="ECO:0000313" key="7">
    <source>
        <dbReference type="Proteomes" id="UP000254919"/>
    </source>
</evidence>
<reference evidence="6 7" key="1">
    <citation type="submission" date="2018-06" db="EMBL/GenBank/DDBJ databases">
        <authorList>
            <consortium name="Pathogen Informatics"/>
            <person name="Doyle S."/>
        </authorList>
    </citation>
    <scope>NUCLEOTIDE SEQUENCE [LARGE SCALE GENOMIC DNA]</scope>
    <source>
        <strain evidence="6 7">NCTC13291</strain>
    </source>
</reference>
<dbReference type="InterPro" id="IPR036390">
    <property type="entry name" value="WH_DNA-bd_sf"/>
</dbReference>
<protein>
    <submittedName>
        <fullName evidence="6">L-lactate utilization operon repressor</fullName>
    </submittedName>
</protein>
<keyword evidence="3" id="KW-0804">Transcription</keyword>
<keyword evidence="2" id="KW-0238">DNA-binding</keyword>
<dbReference type="GO" id="GO:0003677">
    <property type="term" value="F:DNA binding"/>
    <property type="evidence" value="ECO:0007669"/>
    <property type="project" value="UniProtKB-KW"/>
</dbReference>
<evidence type="ECO:0000256" key="4">
    <source>
        <dbReference type="SAM" id="MobiDB-lite"/>
    </source>
</evidence>
<dbReference type="CDD" id="cd07377">
    <property type="entry name" value="WHTH_GntR"/>
    <property type="match status" value="1"/>
</dbReference>
<dbReference type="PANTHER" id="PTHR43537:SF5">
    <property type="entry name" value="UXU OPERON TRANSCRIPTIONAL REGULATOR"/>
    <property type="match status" value="1"/>
</dbReference>
<organism evidence="6 7">
    <name type="scientific">Roseomonas mucosa</name>
    <dbReference type="NCBI Taxonomy" id="207340"/>
    <lineage>
        <taxon>Bacteria</taxon>
        <taxon>Pseudomonadati</taxon>
        <taxon>Pseudomonadota</taxon>
        <taxon>Alphaproteobacteria</taxon>
        <taxon>Acetobacterales</taxon>
        <taxon>Roseomonadaceae</taxon>
        <taxon>Roseomonas</taxon>
    </lineage>
</organism>
<dbReference type="OrthoDB" id="9809707at2"/>
<dbReference type="Proteomes" id="UP000254919">
    <property type="component" value="Unassembled WGS sequence"/>
</dbReference>
<dbReference type="InterPro" id="IPR011711">
    <property type="entry name" value="GntR_C"/>
</dbReference>
<dbReference type="InterPro" id="IPR000524">
    <property type="entry name" value="Tscrpt_reg_HTH_GntR"/>
</dbReference>
<gene>
    <name evidence="6" type="primary">lutR_1</name>
    <name evidence="6" type="ORF">NCTC13291_01676</name>
</gene>
<dbReference type="Gene3D" id="1.10.10.10">
    <property type="entry name" value="Winged helix-like DNA-binding domain superfamily/Winged helix DNA-binding domain"/>
    <property type="match status" value="1"/>
</dbReference>
<dbReference type="PANTHER" id="PTHR43537">
    <property type="entry name" value="TRANSCRIPTIONAL REGULATOR, GNTR FAMILY"/>
    <property type="match status" value="1"/>
</dbReference>
<sequence length="280" mass="30057">MARSAVSRPDPQGTAPQDIASQDIGSPGEGPARPGGAFLPRSVAQPRRASLAVQVCDDLSARIEAGELRPGDKLPTEKELITRYGVSRTVVREAISSLRAAGRLSVEQGRGMFVLAPPQAPHYRLEASQIDTAEEMLRLIEVRVALESEAAWLAAQRRGEAQAAALLQAAERFGTDPADADGSVAMDRTFHLQIAGCCGNAYFEALLAGLPAQLVPRSRLELFRDAEARAAYLRILRIEHVQIATAILHGDAEGARAAMRLHLLNSRERLREAVSAFAAG</sequence>
<evidence type="ECO:0000259" key="5">
    <source>
        <dbReference type="PROSITE" id="PS50949"/>
    </source>
</evidence>
<dbReference type="SMART" id="SM00895">
    <property type="entry name" value="FCD"/>
    <property type="match status" value="1"/>
</dbReference>
<dbReference type="Pfam" id="PF00392">
    <property type="entry name" value="GntR"/>
    <property type="match status" value="1"/>
</dbReference>
<dbReference type="Pfam" id="PF07729">
    <property type="entry name" value="FCD"/>
    <property type="match status" value="1"/>
</dbReference>
<feature type="region of interest" description="Disordered" evidence="4">
    <location>
        <begin position="1"/>
        <end position="40"/>
    </location>
</feature>
<evidence type="ECO:0000256" key="1">
    <source>
        <dbReference type="ARBA" id="ARBA00023015"/>
    </source>
</evidence>
<dbReference type="RefSeq" id="WP_115359203.1">
    <property type="nucleotide sequence ID" value="NZ_AP031462.1"/>
</dbReference>
<evidence type="ECO:0000256" key="2">
    <source>
        <dbReference type="ARBA" id="ARBA00023125"/>
    </source>
</evidence>
<dbReference type="PROSITE" id="PS50949">
    <property type="entry name" value="HTH_GNTR"/>
    <property type="match status" value="1"/>
</dbReference>
<dbReference type="InterPro" id="IPR036388">
    <property type="entry name" value="WH-like_DNA-bd_sf"/>
</dbReference>
<dbReference type="GO" id="GO:0003700">
    <property type="term" value="F:DNA-binding transcription factor activity"/>
    <property type="evidence" value="ECO:0007669"/>
    <property type="project" value="InterPro"/>
</dbReference>
<dbReference type="SMART" id="SM00345">
    <property type="entry name" value="HTH_GNTR"/>
    <property type="match status" value="1"/>
</dbReference>
<dbReference type="SUPFAM" id="SSF46785">
    <property type="entry name" value="Winged helix' DNA-binding domain"/>
    <property type="match status" value="1"/>
</dbReference>
<keyword evidence="1" id="KW-0805">Transcription regulation</keyword>
<dbReference type="EMBL" id="UGVN01000001">
    <property type="protein sequence ID" value="SUE40091.1"/>
    <property type="molecule type" value="Genomic_DNA"/>
</dbReference>
<dbReference type="PRINTS" id="PR00035">
    <property type="entry name" value="HTHGNTR"/>
</dbReference>